<reference evidence="2" key="1">
    <citation type="submission" date="2022-10" db="EMBL/GenBank/DDBJ databases">
        <title>The complete genomes of actinobacterial strains from the NBC collection.</title>
        <authorList>
            <person name="Joergensen T.S."/>
            <person name="Alvarez Arevalo M."/>
            <person name="Sterndorff E.B."/>
            <person name="Faurdal D."/>
            <person name="Vuksanovic O."/>
            <person name="Mourched A.-S."/>
            <person name="Charusanti P."/>
            <person name="Shaw S."/>
            <person name="Blin K."/>
            <person name="Weber T."/>
        </authorList>
    </citation>
    <scope>NUCLEOTIDE SEQUENCE</scope>
    <source>
        <strain evidence="2">NBC_00222</strain>
    </source>
</reference>
<gene>
    <name evidence="2" type="ORF">OHA16_39020</name>
</gene>
<protein>
    <submittedName>
        <fullName evidence="2">Uncharacterized protein</fullName>
    </submittedName>
</protein>
<sequence>MTTPIPAKPLTGATRQPEHHPVTTRTTCAPPAQPRTPRHHRTAPRGAVPDPTRGER</sequence>
<dbReference type="EMBL" id="CP108110">
    <property type="protein sequence ID" value="WUQ88466.1"/>
    <property type="molecule type" value="Genomic_DNA"/>
</dbReference>
<name>A0ABZ1UBB5_9ACTN</name>
<evidence type="ECO:0000256" key="1">
    <source>
        <dbReference type="SAM" id="MobiDB-lite"/>
    </source>
</evidence>
<organism evidence="2 3">
    <name type="scientific">Kitasatospora purpeofusca</name>
    <dbReference type="NCBI Taxonomy" id="67352"/>
    <lineage>
        <taxon>Bacteria</taxon>
        <taxon>Bacillati</taxon>
        <taxon>Actinomycetota</taxon>
        <taxon>Actinomycetes</taxon>
        <taxon>Kitasatosporales</taxon>
        <taxon>Streptomycetaceae</taxon>
        <taxon>Kitasatospora</taxon>
    </lineage>
</organism>
<dbReference type="Proteomes" id="UP001432222">
    <property type="component" value="Chromosome"/>
</dbReference>
<keyword evidence="3" id="KW-1185">Reference proteome</keyword>
<proteinExistence type="predicted"/>
<accession>A0ABZ1UBB5</accession>
<evidence type="ECO:0000313" key="3">
    <source>
        <dbReference type="Proteomes" id="UP001432222"/>
    </source>
</evidence>
<dbReference type="RefSeq" id="WP_328959014.1">
    <property type="nucleotide sequence ID" value="NZ_CP108110.1"/>
</dbReference>
<feature type="region of interest" description="Disordered" evidence="1">
    <location>
        <begin position="1"/>
        <end position="56"/>
    </location>
</feature>
<evidence type="ECO:0000313" key="2">
    <source>
        <dbReference type="EMBL" id="WUQ88466.1"/>
    </source>
</evidence>